<feature type="domain" description="LamG-like jellyroll fold" evidence="4">
    <location>
        <begin position="138"/>
        <end position="277"/>
    </location>
</feature>
<dbReference type="Proteomes" id="UP000231333">
    <property type="component" value="Unassembled WGS sequence"/>
</dbReference>
<dbReference type="InterPro" id="IPR006558">
    <property type="entry name" value="LamG-like"/>
</dbReference>
<evidence type="ECO:0000256" key="2">
    <source>
        <dbReference type="ARBA" id="ARBA00023157"/>
    </source>
</evidence>
<dbReference type="SUPFAM" id="SSF49899">
    <property type="entry name" value="Concanavalin A-like lectins/glucanases"/>
    <property type="match status" value="1"/>
</dbReference>
<name>A0A2H0QV56_9BACT</name>
<protein>
    <recommendedName>
        <fullName evidence="4">LamG-like jellyroll fold domain-containing protein</fullName>
    </recommendedName>
</protein>
<dbReference type="InterPro" id="IPR013320">
    <property type="entry name" value="ConA-like_dom_sf"/>
</dbReference>
<comment type="caution">
    <text evidence="5">The sequence shown here is derived from an EMBL/GenBank/DDBJ whole genome shotgun (WGS) entry which is preliminary data.</text>
</comment>
<gene>
    <name evidence="5" type="ORF">COV34_02295</name>
</gene>
<accession>A0A2H0QV56</accession>
<dbReference type="InterPro" id="IPR013783">
    <property type="entry name" value="Ig-like_fold"/>
</dbReference>
<keyword evidence="1" id="KW-0732">Signal</keyword>
<feature type="non-terminal residue" evidence="5">
    <location>
        <position position="1194"/>
    </location>
</feature>
<evidence type="ECO:0000256" key="1">
    <source>
        <dbReference type="ARBA" id="ARBA00022729"/>
    </source>
</evidence>
<organism evidence="5 6">
    <name type="scientific">Candidatus Zambryskibacteria bacterium CG10_big_fil_rev_8_21_14_0_10_42_12</name>
    <dbReference type="NCBI Taxonomy" id="1975115"/>
    <lineage>
        <taxon>Bacteria</taxon>
        <taxon>Candidatus Zambryskiibacteriota</taxon>
    </lineage>
</organism>
<proteinExistence type="predicted"/>
<feature type="region of interest" description="Disordered" evidence="3">
    <location>
        <begin position="1166"/>
        <end position="1194"/>
    </location>
</feature>
<reference evidence="5 6" key="1">
    <citation type="submission" date="2017-09" db="EMBL/GenBank/DDBJ databases">
        <title>Depth-based differentiation of microbial function through sediment-hosted aquifers and enrichment of novel symbionts in the deep terrestrial subsurface.</title>
        <authorList>
            <person name="Probst A.J."/>
            <person name="Ladd B."/>
            <person name="Jarett J.K."/>
            <person name="Geller-Mcgrath D.E."/>
            <person name="Sieber C.M."/>
            <person name="Emerson J.B."/>
            <person name="Anantharaman K."/>
            <person name="Thomas B.C."/>
            <person name="Malmstrom R."/>
            <person name="Stieglmeier M."/>
            <person name="Klingl A."/>
            <person name="Woyke T."/>
            <person name="Ryan C.M."/>
            <person name="Banfield J.F."/>
        </authorList>
    </citation>
    <scope>NUCLEOTIDE SEQUENCE [LARGE SCALE GENOMIC DNA]</scope>
    <source>
        <strain evidence="5">CG10_big_fil_rev_8_21_14_0_10_42_12</strain>
    </source>
</reference>
<dbReference type="SMART" id="SM00560">
    <property type="entry name" value="LamGL"/>
    <property type="match status" value="1"/>
</dbReference>
<dbReference type="Gene3D" id="2.60.40.10">
    <property type="entry name" value="Immunoglobulins"/>
    <property type="match status" value="1"/>
</dbReference>
<feature type="compositionally biased region" description="Low complexity" evidence="3">
    <location>
        <begin position="1168"/>
        <end position="1178"/>
    </location>
</feature>
<dbReference type="EMBL" id="PCXL01000012">
    <property type="protein sequence ID" value="PIR38127.1"/>
    <property type="molecule type" value="Genomic_DNA"/>
</dbReference>
<evidence type="ECO:0000313" key="6">
    <source>
        <dbReference type="Proteomes" id="UP000231333"/>
    </source>
</evidence>
<dbReference type="AlphaFoldDB" id="A0A2H0QV56"/>
<dbReference type="Pfam" id="PF13385">
    <property type="entry name" value="Laminin_G_3"/>
    <property type="match status" value="1"/>
</dbReference>
<keyword evidence="2" id="KW-1015">Disulfide bond</keyword>
<evidence type="ECO:0000313" key="5">
    <source>
        <dbReference type="EMBL" id="PIR38127.1"/>
    </source>
</evidence>
<evidence type="ECO:0000259" key="4">
    <source>
        <dbReference type="SMART" id="SM00560"/>
    </source>
</evidence>
<evidence type="ECO:0000256" key="3">
    <source>
        <dbReference type="SAM" id="MobiDB-lite"/>
    </source>
</evidence>
<dbReference type="Gene3D" id="2.60.120.200">
    <property type="match status" value="1"/>
</dbReference>
<sequence>MWFQRMKLSFPLMLFLVGIIVLLAVLVLAVAPTIEFVSPTPANGSTQSSDSIYVNLSTTSTGDHYSFVDFDNSLVGWYRMDSANSSTVFDESGYGNNGTLTGNAFINESGYWGNGSQFDGNGDYISLGTPTSLDISKNTFFITAWVNPSTASAFAGIIKRGAPTSGGALVSYSMYVYTSNRIQFYIANGSTSNTAVITATNSIPLDTWTFVACGVNDSSYLQCYINGALSGNTPQKTITGTYSAGSFSAIGASRSSADFFNGSIDEVLFFNRSLSEGEILALYNASATKYEHNFTGLSLSDHIFTGYGVDLSGDKNETGERIVTLVDTTPPSVTINVPENTTYTSSSISFNVSLNENGTAWFSLDGGVNNLTMDTVDNQNFNYTNSSIADGSYTFNAYANDTAGNNNYTESITFNVNTLLPPTFSNFQVSPPNGTAYSQGAFYEFNVTVSGTLGTVWIEFNGTNYTGEVLSRGDSIYSFNRTGLTSGDYSYIWWANNTAGILNSSGTKNYNVAISGCDCGSTNSSDPCIGNTINLTVIAETPNGGTAVNATFTWEFNSGGNPTYCGKFASEDYWVAPKDGLTVQITNITSNGSISADVDPIMESMGLLDGSNSYGNYNSSENIIPNLPLNYSGINSIVVAVQRNETSEGNCGASAIVGECVDAYQVLTVLQSLPENNGNETIRPNVVGETKEILTFSDFNFSKLPSESFLTGTDNSGFESIRLRWAHSTEVFGLFYRPDSPGGYSEGGRAFRSHILIDDYGGGVASQWNSDMMTIFSDDNSLSEKQSALAAMISYGLDLYHGMYDAPEGTVRYWGVGATQHPGKFMPPVFMSSLLINQTYANNLRLVGPNMNNNNFSDYTGPHELAQVHEGVNFPVWGDIKFDSLEEEDYWQNLLRSQCYDGVNGTCSPSATGGKNQRDPYGYIDGPANQPGTSYIVSSAGGQRGMVAIMHLIPEICEIVNYDPLIEYTIRLNNSGLLTVDDPCVTPDSRENYSICSPYPSGANCSYYEVTWGPDTSNPGQCITTLTSPYTKVGRFTELNGTKLSYTHTSSQIESNWDTILATSTCKTDPSSNLNNPSNGSTVTSSSQTFSASFVDSRAISNATFHLWNSTGSLINQTTINITGTDNSSSLSVSLPYEGTFYWNYEVVDDTSNSEFNNTNYTLTYTASSSSSSTTESSSGGGGDPNYVPPFYTN</sequence>